<evidence type="ECO:0000256" key="1">
    <source>
        <dbReference type="SAM" id="Phobius"/>
    </source>
</evidence>
<feature type="transmembrane region" description="Helical" evidence="1">
    <location>
        <begin position="453"/>
        <end position="477"/>
    </location>
</feature>
<dbReference type="RefSeq" id="XP_028887704.1">
    <property type="nucleotide sequence ID" value="XM_029021196.1"/>
</dbReference>
<keyword evidence="1" id="KW-0812">Transmembrane</keyword>
<organism evidence="3 4">
    <name type="scientific">Trypanosoma theileri</name>
    <dbReference type="NCBI Taxonomy" id="67003"/>
    <lineage>
        <taxon>Eukaryota</taxon>
        <taxon>Discoba</taxon>
        <taxon>Euglenozoa</taxon>
        <taxon>Kinetoplastea</taxon>
        <taxon>Metakinetoplastina</taxon>
        <taxon>Trypanosomatida</taxon>
        <taxon>Trypanosomatidae</taxon>
        <taxon>Trypanosoma</taxon>
    </lineage>
</organism>
<dbReference type="GeneID" id="39980976"/>
<protein>
    <submittedName>
        <fullName evidence="3">Uncharacterized protein</fullName>
    </submittedName>
</protein>
<accession>A0A1X0P9S7</accession>
<keyword evidence="4" id="KW-1185">Reference proteome</keyword>
<feature type="transmembrane region" description="Helical" evidence="1">
    <location>
        <begin position="489"/>
        <end position="518"/>
    </location>
</feature>
<gene>
    <name evidence="3" type="ORF">TM35_000015150</name>
</gene>
<dbReference type="Gene3D" id="3.40.390.10">
    <property type="entry name" value="Collagenase (Catalytic Domain)"/>
    <property type="match status" value="1"/>
</dbReference>
<sequence>MQREIIFGVHLILLLFVVITPSCDALNVIPRRYKVVQRAARDGTTRSITFLSSGYSAKSVDVFNNNVKSCVDALYGKDPTVSAAPWNRYVSLLNIYSVFQASEENDVIDSLGTHQECNDPTKCNKNIAENNLGCTFGIPDPSVISCNLSAVFTLATVAPVSDLIVVLVNKPNNISSTSGNSLAVFTNEPSFLPFFAIRELSKAIANLSSEYNHGINEASHVSIPNCVPSLNEAHQEWGYWMTRGEISETPTQGCFFNNYYRPTENGCIMRNSTLKGMCPICKEQVNLSLLKDKKGISLSAGRCPKEDSLVHVDVSQDLQLTVGDIGVQDDVIVIWRDENGTIINNNFGKNNASLLVPQSSLITWTFPRKIIVSIEDNSPYVRPEKRTELFKRKTTFYLVSLLPNTCNITKCGLFSTCTSCSGSNCSLDIPPKRQEIHWDTNYFNRPSTISYRIVASVISTTAVFLVALVFLFYYFCYYKRPHEVISPQFMDYLLCGGIFIISFILLGLSTYILVVITLFFEAYVVVWRRWIIPSTLTGALIYVMAIANLGFMLFRCFKPIKLFSIIMFCIGIVLIAVGLFLGWTHLHRNEDNLISYVASSWLEAVKETSSVVHRVQSQLKCSGFFVSCLEVRSSYCPKDSESNMYVNSCKTPFMNLIASTYVQLSAISLATGILLIGMAAINIIFFLRFSLLVISARERRSHRTEPNALTLPFTFQEVSEARRLFNAITTKTNRTLEGTRAVEFLQRVFAADLKDAEIARVESSGPLSFEALMALHFPYVDPTRIDPRQLTPDEIFEERGVVGKQQRQYSKLQAFASASGTLAPATLFQIYQKHVKENFITDQEKFLTILREEAIKNCPDAPLCNGLGALELEGLRNVWVQLNPAILGDLSNEQIDVFYQWTHGEPLRDAAHFREWKRSLDVRNRGAIGWGEFCYPFAKRARLRKAREYLSSLGKEIPPEMVSRSLVEKNYGSTAVESVFMIYENEVPIERLVEYFLQYREAELKKNR</sequence>
<feature type="transmembrane region" description="Helical" evidence="1">
    <location>
        <begin position="562"/>
        <end position="583"/>
    </location>
</feature>
<comment type="caution">
    <text evidence="3">The sequence shown here is derived from an EMBL/GenBank/DDBJ whole genome shotgun (WGS) entry which is preliminary data.</text>
</comment>
<keyword evidence="1" id="KW-1133">Transmembrane helix</keyword>
<reference evidence="3 4" key="1">
    <citation type="submission" date="2017-03" db="EMBL/GenBank/DDBJ databases">
        <title>An alternative strategy for trypanosome survival in the mammalian bloodstream revealed through genome and transcriptome analysis of the ubiquitous bovine parasite Trypanosoma (Megatrypanum) theileri.</title>
        <authorList>
            <person name="Kelly S."/>
            <person name="Ivens A."/>
            <person name="Mott A."/>
            <person name="O'Neill E."/>
            <person name="Emms D."/>
            <person name="Macleod O."/>
            <person name="Voorheis P."/>
            <person name="Matthews J."/>
            <person name="Matthews K."/>
            <person name="Carrington M."/>
        </authorList>
    </citation>
    <scope>NUCLEOTIDE SEQUENCE [LARGE SCALE GENOMIC DNA]</scope>
    <source>
        <strain evidence="3">Edinburgh</strain>
    </source>
</reference>
<name>A0A1X0P9S7_9TRYP</name>
<keyword evidence="1" id="KW-0472">Membrane</keyword>
<feature type="transmembrane region" description="Helical" evidence="1">
    <location>
        <begin position="661"/>
        <end position="694"/>
    </location>
</feature>
<dbReference type="EMBL" id="NBCO01000001">
    <property type="protein sequence ID" value="ORC93638.1"/>
    <property type="molecule type" value="Genomic_DNA"/>
</dbReference>
<feature type="chain" id="PRO_5012077697" evidence="2">
    <location>
        <begin position="26"/>
        <end position="1008"/>
    </location>
</feature>
<dbReference type="VEuPathDB" id="TriTrypDB:TM35_000015150"/>
<evidence type="ECO:0000313" key="4">
    <source>
        <dbReference type="Proteomes" id="UP000192257"/>
    </source>
</evidence>
<evidence type="ECO:0000256" key="2">
    <source>
        <dbReference type="SAM" id="SignalP"/>
    </source>
</evidence>
<feature type="transmembrane region" description="Helical" evidence="1">
    <location>
        <begin position="530"/>
        <end position="550"/>
    </location>
</feature>
<dbReference type="InterPro" id="IPR024079">
    <property type="entry name" value="MetalloPept_cat_dom_sf"/>
</dbReference>
<proteinExistence type="predicted"/>
<dbReference type="OrthoDB" id="2961863at2759"/>
<dbReference type="AlphaFoldDB" id="A0A1X0P9S7"/>
<keyword evidence="2" id="KW-0732">Signal</keyword>
<evidence type="ECO:0000313" key="3">
    <source>
        <dbReference type="EMBL" id="ORC93638.1"/>
    </source>
</evidence>
<dbReference type="Proteomes" id="UP000192257">
    <property type="component" value="Unassembled WGS sequence"/>
</dbReference>
<feature type="signal peptide" evidence="2">
    <location>
        <begin position="1"/>
        <end position="25"/>
    </location>
</feature>
<dbReference type="GO" id="GO:0008237">
    <property type="term" value="F:metallopeptidase activity"/>
    <property type="evidence" value="ECO:0007669"/>
    <property type="project" value="InterPro"/>
</dbReference>